<dbReference type="AlphaFoldDB" id="A0ABD0P8J9"/>
<proteinExistence type="predicted"/>
<feature type="non-terminal residue" evidence="2">
    <location>
        <position position="84"/>
    </location>
</feature>
<feature type="non-terminal residue" evidence="2">
    <location>
        <position position="1"/>
    </location>
</feature>
<comment type="caution">
    <text evidence="2">The sequence shown here is derived from an EMBL/GenBank/DDBJ whole genome shotgun (WGS) entry which is preliminary data.</text>
</comment>
<name>A0ABD0P8J9_CIRMR</name>
<sequence length="84" mass="9294">CQLNQHLKDGLCQQLLKLDEVSIFGPDASPARGEETGDGDMEQQDEKQRFSSVLLTARLLAKFLGFVSFLPYQTSEMLQSLCGA</sequence>
<dbReference type="InterPro" id="IPR040031">
    <property type="entry name" value="Codanin-1"/>
</dbReference>
<keyword evidence="3" id="KW-1185">Reference proteome</keyword>
<feature type="region of interest" description="Disordered" evidence="1">
    <location>
        <begin position="26"/>
        <end position="45"/>
    </location>
</feature>
<accession>A0ABD0P8J9</accession>
<reference evidence="2 3" key="1">
    <citation type="submission" date="2024-05" db="EMBL/GenBank/DDBJ databases">
        <title>Genome sequencing and assembly of Indian major carp, Cirrhinus mrigala (Hamilton, 1822).</title>
        <authorList>
            <person name="Mohindra V."/>
            <person name="Chowdhury L.M."/>
            <person name="Lal K."/>
            <person name="Jena J.K."/>
        </authorList>
    </citation>
    <scope>NUCLEOTIDE SEQUENCE [LARGE SCALE GENOMIC DNA]</scope>
    <source>
        <strain evidence="2">CM1030</strain>
        <tissue evidence="2">Blood</tissue>
    </source>
</reference>
<evidence type="ECO:0000313" key="3">
    <source>
        <dbReference type="Proteomes" id="UP001529510"/>
    </source>
</evidence>
<dbReference type="Proteomes" id="UP001529510">
    <property type="component" value="Unassembled WGS sequence"/>
</dbReference>
<organism evidence="2 3">
    <name type="scientific">Cirrhinus mrigala</name>
    <name type="common">Mrigala</name>
    <dbReference type="NCBI Taxonomy" id="683832"/>
    <lineage>
        <taxon>Eukaryota</taxon>
        <taxon>Metazoa</taxon>
        <taxon>Chordata</taxon>
        <taxon>Craniata</taxon>
        <taxon>Vertebrata</taxon>
        <taxon>Euteleostomi</taxon>
        <taxon>Actinopterygii</taxon>
        <taxon>Neopterygii</taxon>
        <taxon>Teleostei</taxon>
        <taxon>Ostariophysi</taxon>
        <taxon>Cypriniformes</taxon>
        <taxon>Cyprinidae</taxon>
        <taxon>Labeoninae</taxon>
        <taxon>Labeonini</taxon>
        <taxon>Cirrhinus</taxon>
    </lineage>
</organism>
<gene>
    <name evidence="2" type="ORF">M9458_035004</name>
</gene>
<dbReference type="EMBL" id="JAMKFB020000017">
    <property type="protein sequence ID" value="KAL0170408.1"/>
    <property type="molecule type" value="Genomic_DNA"/>
</dbReference>
<evidence type="ECO:0000256" key="1">
    <source>
        <dbReference type="SAM" id="MobiDB-lite"/>
    </source>
</evidence>
<protein>
    <submittedName>
        <fullName evidence="2">Uncharacterized protein</fullName>
    </submittedName>
</protein>
<dbReference type="PANTHER" id="PTHR28678:SF1">
    <property type="entry name" value="CODANIN-1"/>
    <property type="match status" value="1"/>
</dbReference>
<evidence type="ECO:0000313" key="2">
    <source>
        <dbReference type="EMBL" id="KAL0170408.1"/>
    </source>
</evidence>
<dbReference type="PANTHER" id="PTHR28678">
    <property type="entry name" value="CODANIN-1"/>
    <property type="match status" value="1"/>
</dbReference>